<gene>
    <name evidence="2" type="ORF">ABK249_22715</name>
</gene>
<evidence type="ECO:0000256" key="1">
    <source>
        <dbReference type="SAM" id="Coils"/>
    </source>
</evidence>
<feature type="coiled-coil region" evidence="1">
    <location>
        <begin position="4"/>
        <end position="31"/>
    </location>
</feature>
<keyword evidence="3" id="KW-1185">Reference proteome</keyword>
<name>A0ABV0M798_9HYPH</name>
<evidence type="ECO:0000313" key="3">
    <source>
        <dbReference type="Proteomes" id="UP001496627"/>
    </source>
</evidence>
<proteinExistence type="predicted"/>
<reference evidence="2 3" key="1">
    <citation type="submission" date="2024-05" db="EMBL/GenBank/DDBJ databases">
        <title>Neorhizobium sp. Rsf11, a plant growth promoting and heavy metal resistant PAH-degrader.</title>
        <authorList>
            <person name="Golubev S.N."/>
            <person name="Muratova A.Y."/>
            <person name="Markelova M.I."/>
        </authorList>
    </citation>
    <scope>NUCLEOTIDE SEQUENCE [LARGE SCALE GENOMIC DNA]</scope>
    <source>
        <strain evidence="2 3">Rsf11</strain>
    </source>
</reference>
<keyword evidence="1" id="KW-0175">Coiled coil</keyword>
<dbReference type="Proteomes" id="UP001496627">
    <property type="component" value="Unassembled WGS sequence"/>
</dbReference>
<comment type="caution">
    <text evidence="2">The sequence shown here is derived from an EMBL/GenBank/DDBJ whole genome shotgun (WGS) entry which is preliminary data.</text>
</comment>
<dbReference type="RefSeq" id="WP_348864104.1">
    <property type="nucleotide sequence ID" value="NZ_JBEAAL010000020.1"/>
</dbReference>
<protein>
    <submittedName>
        <fullName evidence="2">Uncharacterized protein</fullName>
    </submittedName>
</protein>
<evidence type="ECO:0000313" key="2">
    <source>
        <dbReference type="EMBL" id="MEQ1407737.1"/>
    </source>
</evidence>
<organism evidence="2 3">
    <name type="scientific">Neorhizobium phenanthreniclasticum</name>
    <dbReference type="NCBI Taxonomy" id="3157917"/>
    <lineage>
        <taxon>Bacteria</taxon>
        <taxon>Pseudomonadati</taxon>
        <taxon>Pseudomonadota</taxon>
        <taxon>Alphaproteobacteria</taxon>
        <taxon>Hyphomicrobiales</taxon>
        <taxon>Rhizobiaceae</taxon>
        <taxon>Rhizobium/Agrobacterium group</taxon>
        <taxon>Neorhizobium</taxon>
    </lineage>
</organism>
<dbReference type="EMBL" id="JBEAAL010000020">
    <property type="protein sequence ID" value="MEQ1407737.1"/>
    <property type="molecule type" value="Genomic_DNA"/>
</dbReference>
<sequence>MQHIEQMNRTTDALRLAVQDLSEAVERARRKHRKGEIITGRNYLRQIRDVYELQVKAGTLGATGPLVEPLMPDVFNSQLVGRTAEERKALEWKGVFDCFPFPIPHHFKIAAE</sequence>
<accession>A0ABV0M798</accession>